<evidence type="ECO:0000313" key="2">
    <source>
        <dbReference type="EMBL" id="KAK7024159.1"/>
    </source>
</evidence>
<organism evidence="2 3">
    <name type="scientific">Paramarasmius palmivorus</name>
    <dbReference type="NCBI Taxonomy" id="297713"/>
    <lineage>
        <taxon>Eukaryota</taxon>
        <taxon>Fungi</taxon>
        <taxon>Dikarya</taxon>
        <taxon>Basidiomycota</taxon>
        <taxon>Agaricomycotina</taxon>
        <taxon>Agaricomycetes</taxon>
        <taxon>Agaricomycetidae</taxon>
        <taxon>Agaricales</taxon>
        <taxon>Marasmiineae</taxon>
        <taxon>Marasmiaceae</taxon>
        <taxon>Paramarasmius</taxon>
    </lineage>
</organism>
<keyword evidence="3" id="KW-1185">Reference proteome</keyword>
<sequence>MKSSKDSFSSPLCKASVDATDTTTTRYAIRQKPYARMHPGPPPKPPASIVQPKASSHGVSRDSRECSSPIPDEPSDDTEATSIDPKPFKDPFNTLTRINYLERRHRLSEAEAAELRRRIQSRAK</sequence>
<dbReference type="EMBL" id="JAYKXP010000131">
    <property type="protein sequence ID" value="KAK7024159.1"/>
    <property type="molecule type" value="Genomic_DNA"/>
</dbReference>
<feature type="compositionally biased region" description="Polar residues" evidence="1">
    <location>
        <begin position="1"/>
        <end position="10"/>
    </location>
</feature>
<name>A0AAW0BGK3_9AGAR</name>
<feature type="region of interest" description="Disordered" evidence="1">
    <location>
        <begin position="1"/>
        <end position="92"/>
    </location>
</feature>
<evidence type="ECO:0000313" key="3">
    <source>
        <dbReference type="Proteomes" id="UP001383192"/>
    </source>
</evidence>
<dbReference type="Proteomes" id="UP001383192">
    <property type="component" value="Unassembled WGS sequence"/>
</dbReference>
<reference evidence="2 3" key="1">
    <citation type="submission" date="2024-01" db="EMBL/GenBank/DDBJ databases">
        <title>A draft genome for a cacao thread blight-causing isolate of Paramarasmius palmivorus.</title>
        <authorList>
            <person name="Baruah I.K."/>
            <person name="Bukari Y."/>
            <person name="Amoako-Attah I."/>
            <person name="Meinhardt L.W."/>
            <person name="Bailey B.A."/>
            <person name="Cohen S.P."/>
        </authorList>
    </citation>
    <scope>NUCLEOTIDE SEQUENCE [LARGE SCALE GENOMIC DNA]</scope>
    <source>
        <strain evidence="2 3">GH-12</strain>
    </source>
</reference>
<proteinExistence type="predicted"/>
<comment type="caution">
    <text evidence="2">The sequence shown here is derived from an EMBL/GenBank/DDBJ whole genome shotgun (WGS) entry which is preliminary data.</text>
</comment>
<protein>
    <submittedName>
        <fullName evidence="2">Uncharacterized protein</fullName>
    </submittedName>
</protein>
<evidence type="ECO:0000256" key="1">
    <source>
        <dbReference type="SAM" id="MobiDB-lite"/>
    </source>
</evidence>
<dbReference type="AlphaFoldDB" id="A0AAW0BGK3"/>
<accession>A0AAW0BGK3</accession>
<gene>
    <name evidence="2" type="ORF">VNI00_016537</name>
</gene>